<evidence type="ECO:0000313" key="3">
    <source>
        <dbReference type="Proteomes" id="UP001153069"/>
    </source>
</evidence>
<gene>
    <name evidence="2" type="ORF">SEMRO_141_G065800.1</name>
</gene>
<feature type="compositionally biased region" description="Basic residues" evidence="1">
    <location>
        <begin position="541"/>
        <end position="555"/>
    </location>
</feature>
<organism evidence="2 3">
    <name type="scientific">Seminavis robusta</name>
    <dbReference type="NCBI Taxonomy" id="568900"/>
    <lineage>
        <taxon>Eukaryota</taxon>
        <taxon>Sar</taxon>
        <taxon>Stramenopiles</taxon>
        <taxon>Ochrophyta</taxon>
        <taxon>Bacillariophyta</taxon>
        <taxon>Bacillariophyceae</taxon>
        <taxon>Bacillariophycidae</taxon>
        <taxon>Naviculales</taxon>
        <taxon>Naviculaceae</taxon>
        <taxon>Seminavis</taxon>
    </lineage>
</organism>
<feature type="region of interest" description="Disordered" evidence="1">
    <location>
        <begin position="573"/>
        <end position="619"/>
    </location>
</feature>
<reference evidence="2" key="1">
    <citation type="submission" date="2020-06" db="EMBL/GenBank/DDBJ databases">
        <authorList>
            <consortium name="Plant Systems Biology data submission"/>
        </authorList>
    </citation>
    <scope>NUCLEOTIDE SEQUENCE</scope>
    <source>
        <strain evidence="2">D6</strain>
    </source>
</reference>
<dbReference type="Gene3D" id="3.40.50.11350">
    <property type="match status" value="1"/>
</dbReference>
<dbReference type="Proteomes" id="UP001153069">
    <property type="component" value="Unassembled WGS sequence"/>
</dbReference>
<feature type="compositionally biased region" description="Polar residues" evidence="1">
    <location>
        <begin position="514"/>
        <end position="536"/>
    </location>
</feature>
<feature type="region of interest" description="Disordered" evidence="1">
    <location>
        <begin position="514"/>
        <end position="559"/>
    </location>
</feature>
<protein>
    <submittedName>
        <fullName evidence="2">Uncharacterized protein</fullName>
    </submittedName>
</protein>
<feature type="compositionally biased region" description="Polar residues" evidence="1">
    <location>
        <begin position="579"/>
        <end position="594"/>
    </location>
</feature>
<proteinExistence type="predicted"/>
<comment type="caution">
    <text evidence="2">The sequence shown here is derived from an EMBL/GenBank/DDBJ whole genome shotgun (WGS) entry which is preliminary data.</text>
</comment>
<evidence type="ECO:0000313" key="2">
    <source>
        <dbReference type="EMBL" id="CAB9502604.1"/>
    </source>
</evidence>
<sequence length="619" mass="70431">MGNQEPQDAMIADVMQCSTNATDIAFESCCAPWDTLQEEAIDHWWTHHPDWEEVSLNNNSTVSSSGVDQQVCFARMRDPERAAFFRALYALQFPHPDGHDNLCGQDLQVHQINAGYGASVSQVARGLWAAHNQRRPFQMTKHWDGARWLFSTNLTDRWNYCPSMDMNCYFLPLSSCSPVVGRDDVYSKSATNTASEKQRYQWTRQYVTRPRHRLRKQLRQVLKEHLHGLSPLSLQNNCTVIHVRRGDVGYPRHPFRRYAAVQEYLDIGNVTEGSTVVLLTDDETTIHEVQKYHDKNYQWVYLDRPRNNGIQGGMDGHIPSGDEGYEILMIMAEVKLASQCHTLVHGKSGFVATIKDEMDAAGQVYQSVYLDTSVPDEEIKKWRRKHDPKGRVELMMDHILQRHDNTTRRTIDNQSNVPPNAIIKTSIGKIRQQHGSYLKRSTKGQLVPGIVTTIQSRNHHVQIDTGTNNQGNVKTAAITSTDTMQHEASLKRTTKGEVVPQEQLMQGILTTIQRRNRVQTDNKGTNNQGDRQNTATELRRELRKKASRTGRRRKQSLATYRQKIIQGIVTTIQKRKGVQTDTGTSNQGNGNTATELGVDPRKEASPTGRGRYVPWKARL</sequence>
<dbReference type="OrthoDB" id="44569at2759"/>
<dbReference type="AlphaFoldDB" id="A0A9N8DKW8"/>
<dbReference type="EMBL" id="CAICTM010000140">
    <property type="protein sequence ID" value="CAB9502604.1"/>
    <property type="molecule type" value="Genomic_DNA"/>
</dbReference>
<name>A0A9N8DKW8_9STRA</name>
<keyword evidence="3" id="KW-1185">Reference proteome</keyword>
<accession>A0A9N8DKW8</accession>
<evidence type="ECO:0000256" key="1">
    <source>
        <dbReference type="SAM" id="MobiDB-lite"/>
    </source>
</evidence>